<organism evidence="2 3">
    <name type="scientific">Streptococcus penaeicida</name>
    <dbReference type="NCBI Taxonomy" id="1765960"/>
    <lineage>
        <taxon>Bacteria</taxon>
        <taxon>Bacillati</taxon>
        <taxon>Bacillota</taxon>
        <taxon>Bacilli</taxon>
        <taxon>Lactobacillales</taxon>
        <taxon>Streptococcaceae</taxon>
        <taxon>Streptococcus</taxon>
    </lineage>
</organism>
<dbReference type="RefSeq" id="WP_102777850.1">
    <property type="nucleotide sequence ID" value="NZ_CBCSGP010000003.1"/>
</dbReference>
<dbReference type="OrthoDB" id="9812537at2"/>
<feature type="domain" description="Endonuclease/exonuclease/phosphatase" evidence="1">
    <location>
        <begin position="23"/>
        <end position="262"/>
    </location>
</feature>
<dbReference type="SUPFAM" id="SSF56219">
    <property type="entry name" value="DNase I-like"/>
    <property type="match status" value="1"/>
</dbReference>
<dbReference type="AlphaFoldDB" id="A0A2N8LB32"/>
<dbReference type="GO" id="GO:0003824">
    <property type="term" value="F:catalytic activity"/>
    <property type="evidence" value="ECO:0007669"/>
    <property type="project" value="InterPro"/>
</dbReference>
<dbReference type="Gene3D" id="3.60.10.10">
    <property type="entry name" value="Endonuclease/exonuclease/phosphatase"/>
    <property type="match status" value="1"/>
</dbReference>
<dbReference type="CDD" id="cd09079">
    <property type="entry name" value="RgfB-like"/>
    <property type="match status" value="1"/>
</dbReference>
<accession>A0A2N8LB32</accession>
<dbReference type="Proteomes" id="UP000235963">
    <property type="component" value="Unassembled WGS sequence"/>
</dbReference>
<evidence type="ECO:0000313" key="2">
    <source>
        <dbReference type="EMBL" id="PND47368.1"/>
    </source>
</evidence>
<dbReference type="EMBL" id="LOCM01000028">
    <property type="protein sequence ID" value="PND47368.1"/>
    <property type="molecule type" value="Genomic_DNA"/>
</dbReference>
<keyword evidence="3" id="KW-1185">Reference proteome</keyword>
<dbReference type="InterPro" id="IPR005135">
    <property type="entry name" value="Endo/exonuclease/phosphatase"/>
</dbReference>
<comment type="caution">
    <text evidence="2">The sequence shown here is derived from an EMBL/GenBank/DDBJ whole genome shotgun (WGS) entry which is preliminary data.</text>
</comment>
<protein>
    <submittedName>
        <fullName evidence="2">Exodeoxyribonuclease III</fullName>
    </submittedName>
</protein>
<proteinExistence type="predicted"/>
<gene>
    <name evidence="2" type="ORF">AT575_07610</name>
</gene>
<sequence>MAKWLTLNTHSWMEVNALKKLFDLAEHILAEKYDLICLQEINQLMTSEVAPEDYYYQEIPGTPELHKDNFALLLVNYLAKRGQNYYWSWAYNHIGYDIYHEGVAILSKNPIKVEDLLVTEANDEYDFHTRRVLLAETIVEDRPVAVTSLHLSWFGKGFEEEWAVLEGRLADLDLPLMLMGDFNNPTDGPGYQMVMASPLKLQDSHKLAEHVFGDHSIVADIDGWEENDQAFKVDHAFMSKDFLVKNSEITFEGGTAPVVSDHFGLSVETEWLSD</sequence>
<dbReference type="Pfam" id="PF03372">
    <property type="entry name" value="Exo_endo_phos"/>
    <property type="match status" value="1"/>
</dbReference>
<name>A0A2N8LB32_9STRE</name>
<reference evidence="2 3" key="1">
    <citation type="submission" date="2015-12" db="EMBL/GenBank/DDBJ databases">
        <title>Streptococcus penaeicida sp. nov.</title>
        <authorList>
            <person name="Gomez-Gil B."/>
            <person name="Morales-Covarrubias M."/>
        </authorList>
    </citation>
    <scope>NUCLEOTIDE SEQUENCE [LARGE SCALE GENOMIC DNA]</scope>
    <source>
        <strain evidence="2 3">CAIM 1838</strain>
    </source>
</reference>
<dbReference type="InterPro" id="IPR036691">
    <property type="entry name" value="Endo/exonu/phosph_ase_sf"/>
</dbReference>
<evidence type="ECO:0000313" key="3">
    <source>
        <dbReference type="Proteomes" id="UP000235963"/>
    </source>
</evidence>
<evidence type="ECO:0000259" key="1">
    <source>
        <dbReference type="Pfam" id="PF03372"/>
    </source>
</evidence>